<feature type="transmembrane region" description="Helical" evidence="7">
    <location>
        <begin position="83"/>
        <end position="103"/>
    </location>
</feature>
<evidence type="ECO:0000256" key="4">
    <source>
        <dbReference type="ARBA" id="ARBA00022692"/>
    </source>
</evidence>
<feature type="transmembrane region" description="Helical" evidence="7">
    <location>
        <begin position="115"/>
        <end position="136"/>
    </location>
</feature>
<accession>A0A7W2F8E3</accession>
<dbReference type="InterPro" id="IPR003317">
    <property type="entry name" value="Cyt-d_oxidase_su2"/>
</dbReference>
<feature type="transmembrane region" description="Helical" evidence="7">
    <location>
        <begin position="59"/>
        <end position="77"/>
    </location>
</feature>
<comment type="similarity">
    <text evidence="2">Belongs to the cytochrome ubiquinol oxidase subunit 2 family.</text>
</comment>
<feature type="transmembrane region" description="Helical" evidence="7">
    <location>
        <begin position="217"/>
        <end position="242"/>
    </location>
</feature>
<evidence type="ECO:0000313" key="8">
    <source>
        <dbReference type="EMBL" id="MBA5687037.1"/>
    </source>
</evidence>
<name>A0A7W2F8E3_9BURK</name>
<dbReference type="GO" id="GO:0005886">
    <property type="term" value="C:plasma membrane"/>
    <property type="evidence" value="ECO:0007669"/>
    <property type="project" value="UniProtKB-SubCell"/>
</dbReference>
<feature type="transmembrane region" description="Helical" evidence="7">
    <location>
        <begin position="288"/>
        <end position="308"/>
    </location>
</feature>
<evidence type="ECO:0000256" key="1">
    <source>
        <dbReference type="ARBA" id="ARBA00004651"/>
    </source>
</evidence>
<dbReference type="GO" id="GO:0070069">
    <property type="term" value="C:cytochrome complex"/>
    <property type="evidence" value="ECO:0007669"/>
    <property type="project" value="TreeGrafter"/>
</dbReference>
<reference evidence="8 9" key="1">
    <citation type="submission" date="2020-07" db="EMBL/GenBank/DDBJ databases">
        <title>Novel species isolated from subtropical streams in China.</title>
        <authorList>
            <person name="Lu H."/>
        </authorList>
    </citation>
    <scope>NUCLEOTIDE SEQUENCE [LARGE SCALE GENOMIC DNA]</scope>
    <source>
        <strain evidence="8 9">LX47W</strain>
    </source>
</reference>
<keyword evidence="5 7" id="KW-1133">Transmembrane helix</keyword>
<dbReference type="PANTHER" id="PTHR43141">
    <property type="entry name" value="CYTOCHROME BD2 SUBUNIT II"/>
    <property type="match status" value="1"/>
</dbReference>
<feature type="transmembrane region" description="Helical" evidence="7">
    <location>
        <begin position="12"/>
        <end position="38"/>
    </location>
</feature>
<evidence type="ECO:0000256" key="5">
    <source>
        <dbReference type="ARBA" id="ARBA00022989"/>
    </source>
</evidence>
<dbReference type="AlphaFoldDB" id="A0A7W2F8E3"/>
<evidence type="ECO:0000256" key="7">
    <source>
        <dbReference type="SAM" id="Phobius"/>
    </source>
</evidence>
<keyword evidence="6 7" id="KW-0472">Membrane</keyword>
<feature type="transmembrane region" description="Helical" evidence="7">
    <location>
        <begin position="249"/>
        <end position="268"/>
    </location>
</feature>
<dbReference type="GO" id="GO:0009055">
    <property type="term" value="F:electron transfer activity"/>
    <property type="evidence" value="ECO:0007669"/>
    <property type="project" value="TreeGrafter"/>
</dbReference>
<proteinExistence type="inferred from homology"/>
<keyword evidence="3" id="KW-1003">Cell membrane</keyword>
<dbReference type="EMBL" id="JACEZU010000003">
    <property type="protein sequence ID" value="MBA5687037.1"/>
    <property type="molecule type" value="Genomic_DNA"/>
</dbReference>
<dbReference type="RefSeq" id="WP_182152869.1">
    <property type="nucleotide sequence ID" value="NZ_JACEZU010000003.1"/>
</dbReference>
<evidence type="ECO:0000256" key="2">
    <source>
        <dbReference type="ARBA" id="ARBA00007543"/>
    </source>
</evidence>
<keyword evidence="9" id="KW-1185">Reference proteome</keyword>
<evidence type="ECO:0000313" key="9">
    <source>
        <dbReference type="Proteomes" id="UP000573499"/>
    </source>
</evidence>
<sequence>MHTILTNAWFGLMGLMLVFYVITDGFDLGVGILTLVTPREQDRDQIFSSIGHVWDANETWLVVLGGAMFGAFPLAYAMLMEQLYVPVMLLVGSLIARGAAIEFRHAAVRKRGWDLMFGLGSLGASACQGVVLGKVITGLAPGALAGTFTALCALGVIAGYALLGATYLVKKVHGELVETARRQATGTLMATMAAAVLLSAGTMLFSEIGHDRWMQPAVLALLAPLALLAACAGGYVLYALYVGSSHGPFRGAIGLFAASFAGLAVSLFPDLVPGKLTIAAAAADGATMAFMLCGIAVVFPIMVGYNLYQYHVFRGRVPLQH</sequence>
<evidence type="ECO:0000256" key="6">
    <source>
        <dbReference type="ARBA" id="ARBA00023136"/>
    </source>
</evidence>
<dbReference type="GO" id="GO:0016682">
    <property type="term" value="F:oxidoreductase activity, acting on diphenols and related substances as donors, oxygen as acceptor"/>
    <property type="evidence" value="ECO:0007669"/>
    <property type="project" value="TreeGrafter"/>
</dbReference>
<comment type="caution">
    <text evidence="8">The sequence shown here is derived from an EMBL/GenBank/DDBJ whole genome shotgun (WGS) entry which is preliminary data.</text>
</comment>
<keyword evidence="4 7" id="KW-0812">Transmembrane</keyword>
<dbReference type="PANTHER" id="PTHR43141:SF4">
    <property type="entry name" value="CYTOCHROME BD2 SUBUNIT II"/>
    <property type="match status" value="1"/>
</dbReference>
<dbReference type="Pfam" id="PF02322">
    <property type="entry name" value="Cyt_bd_oxida_II"/>
    <property type="match status" value="1"/>
</dbReference>
<feature type="transmembrane region" description="Helical" evidence="7">
    <location>
        <begin position="142"/>
        <end position="163"/>
    </location>
</feature>
<comment type="subcellular location">
    <subcellularLocation>
        <location evidence="1">Cell membrane</location>
        <topology evidence="1">Multi-pass membrane protein</topology>
    </subcellularLocation>
</comment>
<protein>
    <submittedName>
        <fullName evidence="8">Cytochrome d ubiquinol oxidase subunit II</fullName>
    </submittedName>
</protein>
<organism evidence="8 9">
    <name type="scientific">Rugamonas apoptosis</name>
    <dbReference type="NCBI Taxonomy" id="2758570"/>
    <lineage>
        <taxon>Bacteria</taxon>
        <taxon>Pseudomonadati</taxon>
        <taxon>Pseudomonadota</taxon>
        <taxon>Betaproteobacteria</taxon>
        <taxon>Burkholderiales</taxon>
        <taxon>Oxalobacteraceae</taxon>
        <taxon>Telluria group</taxon>
        <taxon>Rugamonas</taxon>
    </lineage>
</organism>
<dbReference type="GO" id="GO:0019646">
    <property type="term" value="P:aerobic electron transport chain"/>
    <property type="evidence" value="ECO:0007669"/>
    <property type="project" value="TreeGrafter"/>
</dbReference>
<gene>
    <name evidence="8" type="ORF">H3H39_08225</name>
</gene>
<feature type="transmembrane region" description="Helical" evidence="7">
    <location>
        <begin position="184"/>
        <end position="205"/>
    </location>
</feature>
<dbReference type="Proteomes" id="UP000573499">
    <property type="component" value="Unassembled WGS sequence"/>
</dbReference>
<evidence type="ECO:0000256" key="3">
    <source>
        <dbReference type="ARBA" id="ARBA00022475"/>
    </source>
</evidence>